<name>A0A2H3DAA4_ARMGA</name>
<protein>
    <recommendedName>
        <fullName evidence="3">Fungal N-terminal domain-containing protein</fullName>
    </recommendedName>
</protein>
<dbReference type="OrthoDB" id="2854096at2759"/>
<keyword evidence="2" id="KW-1185">Reference proteome</keyword>
<reference evidence="2" key="1">
    <citation type="journal article" date="2017" name="Nat. Ecol. Evol.">
        <title>Genome expansion and lineage-specific genetic innovations in the forest pathogenic fungi Armillaria.</title>
        <authorList>
            <person name="Sipos G."/>
            <person name="Prasanna A.N."/>
            <person name="Walter M.C."/>
            <person name="O'Connor E."/>
            <person name="Balint B."/>
            <person name="Krizsan K."/>
            <person name="Kiss B."/>
            <person name="Hess J."/>
            <person name="Varga T."/>
            <person name="Slot J."/>
            <person name="Riley R."/>
            <person name="Boka B."/>
            <person name="Rigling D."/>
            <person name="Barry K."/>
            <person name="Lee J."/>
            <person name="Mihaltcheva S."/>
            <person name="LaButti K."/>
            <person name="Lipzen A."/>
            <person name="Waldron R."/>
            <person name="Moloney N.M."/>
            <person name="Sperisen C."/>
            <person name="Kredics L."/>
            <person name="Vagvoelgyi C."/>
            <person name="Patrignani A."/>
            <person name="Fitzpatrick D."/>
            <person name="Nagy I."/>
            <person name="Doyle S."/>
            <person name="Anderson J.B."/>
            <person name="Grigoriev I.V."/>
            <person name="Gueldener U."/>
            <person name="Muensterkoetter M."/>
            <person name="Nagy L.G."/>
        </authorList>
    </citation>
    <scope>NUCLEOTIDE SEQUENCE [LARGE SCALE GENOMIC DNA]</scope>
    <source>
        <strain evidence="2">Ar21-2</strain>
    </source>
</reference>
<dbReference type="InterPro" id="IPR036537">
    <property type="entry name" value="Adaptor_Cbl_N_dom_sf"/>
</dbReference>
<dbReference type="AlphaFoldDB" id="A0A2H3DAA4"/>
<dbReference type="Proteomes" id="UP000217790">
    <property type="component" value="Unassembled WGS sequence"/>
</dbReference>
<dbReference type="InParanoid" id="A0A2H3DAA4"/>
<evidence type="ECO:0008006" key="3">
    <source>
        <dbReference type="Google" id="ProtNLM"/>
    </source>
</evidence>
<evidence type="ECO:0000313" key="2">
    <source>
        <dbReference type="Proteomes" id="UP000217790"/>
    </source>
</evidence>
<dbReference type="InterPro" id="IPR059179">
    <property type="entry name" value="MLKL-like_MCAfunc"/>
</dbReference>
<dbReference type="EMBL" id="KZ293698">
    <property type="protein sequence ID" value="PBK84416.1"/>
    <property type="molecule type" value="Genomic_DNA"/>
</dbReference>
<evidence type="ECO:0000313" key="1">
    <source>
        <dbReference type="EMBL" id="PBK84416.1"/>
    </source>
</evidence>
<gene>
    <name evidence="1" type="ORF">ARMGADRAFT_1037142</name>
</gene>
<dbReference type="GO" id="GO:0007166">
    <property type="term" value="P:cell surface receptor signaling pathway"/>
    <property type="evidence" value="ECO:0007669"/>
    <property type="project" value="InterPro"/>
</dbReference>
<organism evidence="1 2">
    <name type="scientific">Armillaria gallica</name>
    <name type="common">Bulbous honey fungus</name>
    <name type="synonym">Armillaria bulbosa</name>
    <dbReference type="NCBI Taxonomy" id="47427"/>
    <lineage>
        <taxon>Eukaryota</taxon>
        <taxon>Fungi</taxon>
        <taxon>Dikarya</taxon>
        <taxon>Basidiomycota</taxon>
        <taxon>Agaricomycotina</taxon>
        <taxon>Agaricomycetes</taxon>
        <taxon>Agaricomycetidae</taxon>
        <taxon>Agaricales</taxon>
        <taxon>Marasmiineae</taxon>
        <taxon>Physalacriaceae</taxon>
        <taxon>Armillaria</taxon>
    </lineage>
</organism>
<proteinExistence type="predicted"/>
<dbReference type="OMA" id="IRITITH"/>
<accession>A0A2H3DAA4</accession>
<dbReference type="CDD" id="cd21037">
    <property type="entry name" value="MLKL_NTD"/>
    <property type="match status" value="1"/>
</dbReference>
<sequence>MPALNATLQVASLVEASGIPYVEKLAKVAVAVIELLEKKAKNKEDVKELCESITNTVDVIKALVSMHGEQRAAYFKDICTEMERYLTGIADDLKDAQRKHRGLRGFLNVNKLQDAIQGYKKRVDNLKMDFLIHITGDSRFTLVEIHRLLTDVKNVKEAALKEDSVIIRITITHAALFFFVSNSHLKIEKIHQHRIE</sequence>
<dbReference type="Gene3D" id="1.20.930.20">
    <property type="entry name" value="Adaptor protein Cbl, N-terminal domain"/>
    <property type="match status" value="1"/>
</dbReference>